<dbReference type="EMBL" id="KN817533">
    <property type="protein sequence ID" value="KJA25105.1"/>
    <property type="molecule type" value="Genomic_DNA"/>
</dbReference>
<feature type="region of interest" description="Disordered" evidence="1">
    <location>
        <begin position="250"/>
        <end position="286"/>
    </location>
</feature>
<feature type="region of interest" description="Disordered" evidence="1">
    <location>
        <begin position="107"/>
        <end position="141"/>
    </location>
</feature>
<gene>
    <name evidence="2" type="ORF">HYPSUDRAFT_65056</name>
</gene>
<feature type="compositionally biased region" description="Low complexity" evidence="1">
    <location>
        <begin position="107"/>
        <end position="125"/>
    </location>
</feature>
<accession>A0A0D2Q0N4</accession>
<feature type="compositionally biased region" description="Polar residues" evidence="1">
    <location>
        <begin position="175"/>
        <end position="196"/>
    </location>
</feature>
<feature type="compositionally biased region" description="Polar residues" evidence="1">
    <location>
        <begin position="1"/>
        <end position="13"/>
    </location>
</feature>
<reference evidence="3" key="1">
    <citation type="submission" date="2014-04" db="EMBL/GenBank/DDBJ databases">
        <title>Evolutionary Origins and Diversification of the Mycorrhizal Mutualists.</title>
        <authorList>
            <consortium name="DOE Joint Genome Institute"/>
            <consortium name="Mycorrhizal Genomics Consortium"/>
            <person name="Kohler A."/>
            <person name="Kuo A."/>
            <person name="Nagy L.G."/>
            <person name="Floudas D."/>
            <person name="Copeland A."/>
            <person name="Barry K.W."/>
            <person name="Cichocki N."/>
            <person name="Veneault-Fourrey C."/>
            <person name="LaButti K."/>
            <person name="Lindquist E.A."/>
            <person name="Lipzen A."/>
            <person name="Lundell T."/>
            <person name="Morin E."/>
            <person name="Murat C."/>
            <person name="Riley R."/>
            <person name="Ohm R."/>
            <person name="Sun H."/>
            <person name="Tunlid A."/>
            <person name="Henrissat B."/>
            <person name="Grigoriev I.V."/>
            <person name="Hibbett D.S."/>
            <person name="Martin F."/>
        </authorList>
    </citation>
    <scope>NUCLEOTIDE SEQUENCE [LARGE SCALE GENOMIC DNA]</scope>
    <source>
        <strain evidence="3">FD-334 SS-4</strain>
    </source>
</reference>
<dbReference type="AlphaFoldDB" id="A0A0D2Q0N4"/>
<feature type="region of interest" description="Disordered" evidence="1">
    <location>
        <begin position="346"/>
        <end position="384"/>
    </location>
</feature>
<organism evidence="2 3">
    <name type="scientific">Hypholoma sublateritium (strain FD-334 SS-4)</name>
    <dbReference type="NCBI Taxonomy" id="945553"/>
    <lineage>
        <taxon>Eukaryota</taxon>
        <taxon>Fungi</taxon>
        <taxon>Dikarya</taxon>
        <taxon>Basidiomycota</taxon>
        <taxon>Agaricomycotina</taxon>
        <taxon>Agaricomycetes</taxon>
        <taxon>Agaricomycetidae</taxon>
        <taxon>Agaricales</taxon>
        <taxon>Agaricineae</taxon>
        <taxon>Strophariaceae</taxon>
        <taxon>Hypholoma</taxon>
    </lineage>
</organism>
<sequence length="411" mass="44466">MHPVSTSPRSETLSKAVAAVQEQLTTESLHGEDNDDETIRVPAESAIDTSIFDVFTDFALDLTCLSPTTSPQPSTSHLPLDRTPSPPTSPILSRSISFASASQTPAASSLSAKKSKKASSPQLSSTVPAGTRGSWPLIKYAGRGTPIDRNRRLEWGGFSGEEVAEDGALFSAARSTSLDSNAIRPSQRSLSPDWNYSSNMSSSLSHSTHSESVSHKDRSVHEPPPELAPLEALGLNNPEDWDSIMQTVLSPTREPELPTPTDTNNADEDVKEESPSPYYSNRKDDKPVLPLMTSEQMAQMNNGVEIDLGIDAALDLGLGRRGGMNWFDLGMLPASASGRESPSVYSSQMVTPRATPPASVRASEHRSTTSAKANPVGADENGKSQVPRWWQKIAMRVRQVHNIITIHKNRF</sequence>
<feature type="region of interest" description="Disordered" evidence="1">
    <location>
        <begin position="68"/>
        <end position="93"/>
    </location>
</feature>
<feature type="compositionally biased region" description="Low complexity" evidence="1">
    <location>
        <begin position="68"/>
        <end position="78"/>
    </location>
</feature>
<protein>
    <submittedName>
        <fullName evidence="2">Uncharacterized protein</fullName>
    </submittedName>
</protein>
<evidence type="ECO:0000256" key="1">
    <source>
        <dbReference type="SAM" id="MobiDB-lite"/>
    </source>
</evidence>
<dbReference type="OrthoDB" id="2919784at2759"/>
<proteinExistence type="predicted"/>
<feature type="compositionally biased region" description="Basic and acidic residues" evidence="1">
    <location>
        <begin position="208"/>
        <end position="224"/>
    </location>
</feature>
<name>A0A0D2Q0N4_HYPSF</name>
<feature type="region of interest" description="Disordered" evidence="1">
    <location>
        <begin position="1"/>
        <end position="38"/>
    </location>
</feature>
<dbReference type="STRING" id="945553.A0A0D2Q0N4"/>
<evidence type="ECO:0000313" key="2">
    <source>
        <dbReference type="EMBL" id="KJA25105.1"/>
    </source>
</evidence>
<evidence type="ECO:0000313" key="3">
    <source>
        <dbReference type="Proteomes" id="UP000054270"/>
    </source>
</evidence>
<keyword evidence="3" id="KW-1185">Reference proteome</keyword>
<dbReference type="Proteomes" id="UP000054270">
    <property type="component" value="Unassembled WGS sequence"/>
</dbReference>
<feature type="region of interest" description="Disordered" evidence="1">
    <location>
        <begin position="175"/>
        <end position="238"/>
    </location>
</feature>
<dbReference type="OMA" id="HASWPAM"/>
<feature type="compositionally biased region" description="Low complexity" evidence="1">
    <location>
        <begin position="197"/>
        <end position="207"/>
    </location>
</feature>